<evidence type="ECO:0000313" key="2">
    <source>
        <dbReference type="EMBL" id="MFD1020880.1"/>
    </source>
</evidence>
<dbReference type="InterPro" id="IPR029068">
    <property type="entry name" value="Glyas_Bleomycin-R_OHBP_Dase"/>
</dbReference>
<dbReference type="InterPro" id="IPR004360">
    <property type="entry name" value="Glyas_Fos-R_dOase_dom"/>
</dbReference>
<dbReference type="Pfam" id="PF00903">
    <property type="entry name" value="Glyoxalase"/>
    <property type="match status" value="1"/>
</dbReference>
<proteinExistence type="predicted"/>
<dbReference type="SUPFAM" id="SSF54593">
    <property type="entry name" value="Glyoxalase/Bleomycin resistance protein/Dihydroxybiphenyl dioxygenase"/>
    <property type="match status" value="1"/>
</dbReference>
<protein>
    <submittedName>
        <fullName evidence="2">VOC family protein</fullName>
    </submittedName>
</protein>
<organism evidence="2 3">
    <name type="scientific">Thalassobacillus hwangdonensis</name>
    <dbReference type="NCBI Taxonomy" id="546108"/>
    <lineage>
        <taxon>Bacteria</taxon>
        <taxon>Bacillati</taxon>
        <taxon>Bacillota</taxon>
        <taxon>Bacilli</taxon>
        <taxon>Bacillales</taxon>
        <taxon>Bacillaceae</taxon>
        <taxon>Thalassobacillus</taxon>
    </lineage>
</organism>
<dbReference type="RefSeq" id="WP_386063333.1">
    <property type="nucleotide sequence ID" value="NZ_JBHTKL010000006.1"/>
</dbReference>
<reference evidence="3" key="1">
    <citation type="journal article" date="2019" name="Int. J. Syst. Evol. Microbiol.">
        <title>The Global Catalogue of Microorganisms (GCM) 10K type strain sequencing project: providing services to taxonomists for standard genome sequencing and annotation.</title>
        <authorList>
            <consortium name="The Broad Institute Genomics Platform"/>
            <consortium name="The Broad Institute Genome Sequencing Center for Infectious Disease"/>
            <person name="Wu L."/>
            <person name="Ma J."/>
        </authorList>
    </citation>
    <scope>NUCLEOTIDE SEQUENCE [LARGE SCALE GENOMIC DNA]</scope>
    <source>
        <strain evidence="3">CCUG 56607</strain>
    </source>
</reference>
<dbReference type="Gene3D" id="3.10.180.10">
    <property type="entry name" value="2,3-Dihydroxybiphenyl 1,2-Dioxygenase, domain 1"/>
    <property type="match status" value="1"/>
</dbReference>
<evidence type="ECO:0000313" key="3">
    <source>
        <dbReference type="Proteomes" id="UP001596990"/>
    </source>
</evidence>
<evidence type="ECO:0000259" key="1">
    <source>
        <dbReference type="Pfam" id="PF00903"/>
    </source>
</evidence>
<feature type="domain" description="Glyoxalase/fosfomycin resistance/dioxygenase" evidence="1">
    <location>
        <begin position="12"/>
        <end position="118"/>
    </location>
</feature>
<dbReference type="EMBL" id="JBHTKL010000006">
    <property type="protein sequence ID" value="MFD1020880.1"/>
    <property type="molecule type" value="Genomic_DNA"/>
</dbReference>
<keyword evidence="3" id="KW-1185">Reference proteome</keyword>
<gene>
    <name evidence="2" type="ORF">ACFQ2J_16955</name>
</gene>
<dbReference type="Proteomes" id="UP001596990">
    <property type="component" value="Unassembled WGS sequence"/>
</dbReference>
<comment type="caution">
    <text evidence="2">The sequence shown here is derived from an EMBL/GenBank/DDBJ whole genome shotgun (WGS) entry which is preliminary data.</text>
</comment>
<dbReference type="PANTHER" id="PTHR36437:SF2">
    <property type="entry name" value="GLYOXALASE_BLEOMYCIN RESISTANCE PROTEIN_DIOXYGENASE"/>
    <property type="match status" value="1"/>
</dbReference>
<accession>A0ABW3L4G5</accession>
<name>A0ABW3L4G5_9BACI</name>
<sequence length="122" mass="14063">MSKSPIKNKVSTVFIPVKDIGKAKQWYTKMLDVQNGEEMFDHLFIAEMDGTGMVLDKMPMWKNEQGEVQPLNVPAIQFATEDIHASYQFMKTNDVELVTEVEHDKYFVFKDPDGNLLMVCQE</sequence>
<dbReference type="PANTHER" id="PTHR36437">
    <property type="entry name" value="GLYOXALASE/BLEOMYCIN RESISTANCE PROTEIN/DIOXYGENASE"/>
    <property type="match status" value="1"/>
</dbReference>